<comment type="caution">
    <text evidence="3">The sequence shown here is derived from an EMBL/GenBank/DDBJ whole genome shotgun (WGS) entry which is preliminary data.</text>
</comment>
<dbReference type="STRING" id="33097.A0A150GSS8"/>
<evidence type="ECO:0000313" key="3">
    <source>
        <dbReference type="EMBL" id="KXZ52906.1"/>
    </source>
</evidence>
<sequence>MVENVFGRWFNTTFGFRGRQNLLSWTIAGGLAYYLFYLPEQRKAEQHKIMYEEKRRHYEEKGLWDVDKRRPIPDKQQNGLVVGAAAQQQQQQQQLQQQGEPSAAQPAAAVAAASEASEPAK</sequence>
<feature type="compositionally biased region" description="Basic and acidic residues" evidence="1">
    <location>
        <begin position="62"/>
        <end position="73"/>
    </location>
</feature>
<keyword evidence="2" id="KW-0472">Membrane</keyword>
<evidence type="ECO:0000313" key="4">
    <source>
        <dbReference type="Proteomes" id="UP000075714"/>
    </source>
</evidence>
<keyword evidence="4" id="KW-1185">Reference proteome</keyword>
<dbReference type="EMBL" id="LSYV01000009">
    <property type="protein sequence ID" value="KXZ52906.1"/>
    <property type="molecule type" value="Genomic_DNA"/>
</dbReference>
<evidence type="ECO:0000256" key="1">
    <source>
        <dbReference type="SAM" id="MobiDB-lite"/>
    </source>
</evidence>
<evidence type="ECO:0000256" key="2">
    <source>
        <dbReference type="SAM" id="Phobius"/>
    </source>
</evidence>
<accession>A0A150GSS8</accession>
<keyword evidence="2" id="KW-1133">Transmembrane helix</keyword>
<protein>
    <submittedName>
        <fullName evidence="3">Uncharacterized protein</fullName>
    </submittedName>
</protein>
<organism evidence="3 4">
    <name type="scientific">Gonium pectorale</name>
    <name type="common">Green alga</name>
    <dbReference type="NCBI Taxonomy" id="33097"/>
    <lineage>
        <taxon>Eukaryota</taxon>
        <taxon>Viridiplantae</taxon>
        <taxon>Chlorophyta</taxon>
        <taxon>core chlorophytes</taxon>
        <taxon>Chlorophyceae</taxon>
        <taxon>CS clade</taxon>
        <taxon>Chlamydomonadales</taxon>
        <taxon>Volvocaceae</taxon>
        <taxon>Gonium</taxon>
    </lineage>
</organism>
<name>A0A150GSS8_GONPE</name>
<dbReference type="AlphaFoldDB" id="A0A150GSS8"/>
<keyword evidence="2" id="KW-0812">Transmembrane</keyword>
<feature type="transmembrane region" description="Helical" evidence="2">
    <location>
        <begin position="20"/>
        <end position="38"/>
    </location>
</feature>
<dbReference type="OrthoDB" id="537655at2759"/>
<gene>
    <name evidence="3" type="ORF">GPECTOR_8g285</name>
</gene>
<proteinExistence type="predicted"/>
<feature type="region of interest" description="Disordered" evidence="1">
    <location>
        <begin position="62"/>
        <end position="121"/>
    </location>
</feature>
<dbReference type="Proteomes" id="UP000075714">
    <property type="component" value="Unassembled WGS sequence"/>
</dbReference>
<reference evidence="4" key="1">
    <citation type="journal article" date="2016" name="Nat. Commun.">
        <title>The Gonium pectorale genome demonstrates co-option of cell cycle regulation during the evolution of multicellularity.</title>
        <authorList>
            <person name="Hanschen E.R."/>
            <person name="Marriage T.N."/>
            <person name="Ferris P.J."/>
            <person name="Hamaji T."/>
            <person name="Toyoda A."/>
            <person name="Fujiyama A."/>
            <person name="Neme R."/>
            <person name="Noguchi H."/>
            <person name="Minakuchi Y."/>
            <person name="Suzuki M."/>
            <person name="Kawai-Toyooka H."/>
            <person name="Smith D.R."/>
            <person name="Sparks H."/>
            <person name="Anderson J."/>
            <person name="Bakaric R."/>
            <person name="Luria V."/>
            <person name="Karger A."/>
            <person name="Kirschner M.W."/>
            <person name="Durand P.M."/>
            <person name="Michod R.E."/>
            <person name="Nozaki H."/>
            <person name="Olson B.J."/>
        </authorList>
    </citation>
    <scope>NUCLEOTIDE SEQUENCE [LARGE SCALE GENOMIC DNA]</scope>
    <source>
        <strain evidence="4">NIES-2863</strain>
    </source>
</reference>
<feature type="compositionally biased region" description="Low complexity" evidence="1">
    <location>
        <begin position="76"/>
        <end position="121"/>
    </location>
</feature>